<proteinExistence type="predicted"/>
<sequence>MTSAFKLMKEKKVFNIITNLSAFGFSPLVQMIIFAFLKIIQ</sequence>
<feature type="transmembrane region" description="Helical" evidence="1">
    <location>
        <begin position="20"/>
        <end position="40"/>
    </location>
</feature>
<keyword evidence="1" id="KW-1133">Transmembrane helix</keyword>
<protein>
    <submittedName>
        <fullName evidence="2">Uncharacterized protein</fullName>
    </submittedName>
</protein>
<keyword evidence="1" id="KW-0472">Membrane</keyword>
<dbReference type="EMBL" id="FTOI01000002">
    <property type="protein sequence ID" value="SIS50516.1"/>
    <property type="molecule type" value="Genomic_DNA"/>
</dbReference>
<gene>
    <name evidence="2" type="ORF">SAMN05421789_102212</name>
</gene>
<evidence type="ECO:0000256" key="1">
    <source>
        <dbReference type="SAM" id="Phobius"/>
    </source>
</evidence>
<dbReference type="AlphaFoldDB" id="A0A1N7JMQ4"/>
<reference evidence="3" key="1">
    <citation type="submission" date="2017-01" db="EMBL/GenBank/DDBJ databases">
        <authorList>
            <person name="Varghese N."/>
            <person name="Submissions S."/>
        </authorList>
    </citation>
    <scope>NUCLEOTIDE SEQUENCE [LARGE SCALE GENOMIC DNA]</scope>
    <source>
        <strain evidence="3">DSM 23145</strain>
    </source>
</reference>
<keyword evidence="3" id="KW-1185">Reference proteome</keyword>
<organism evidence="2 3">
    <name type="scientific">Kaistella chaponensis</name>
    <dbReference type="NCBI Taxonomy" id="713588"/>
    <lineage>
        <taxon>Bacteria</taxon>
        <taxon>Pseudomonadati</taxon>
        <taxon>Bacteroidota</taxon>
        <taxon>Flavobacteriia</taxon>
        <taxon>Flavobacteriales</taxon>
        <taxon>Weeksellaceae</taxon>
        <taxon>Chryseobacterium group</taxon>
        <taxon>Kaistella</taxon>
    </lineage>
</organism>
<dbReference type="Proteomes" id="UP000185839">
    <property type="component" value="Unassembled WGS sequence"/>
</dbReference>
<evidence type="ECO:0000313" key="3">
    <source>
        <dbReference type="Proteomes" id="UP000185839"/>
    </source>
</evidence>
<keyword evidence="1" id="KW-0812">Transmembrane</keyword>
<evidence type="ECO:0000313" key="2">
    <source>
        <dbReference type="EMBL" id="SIS50516.1"/>
    </source>
</evidence>
<accession>A0A1N7JMQ4</accession>
<name>A0A1N7JMQ4_9FLAO</name>